<proteinExistence type="predicted"/>
<dbReference type="InParanoid" id="A0A177CE17"/>
<dbReference type="RefSeq" id="XP_018036238.1">
    <property type="nucleotide sequence ID" value="XM_018178460.1"/>
</dbReference>
<dbReference type="SUPFAM" id="SSF52218">
    <property type="entry name" value="Flavoproteins"/>
    <property type="match status" value="1"/>
</dbReference>
<organism evidence="2 3">
    <name type="scientific">Paraphaeosphaeria sporulosa</name>
    <dbReference type="NCBI Taxonomy" id="1460663"/>
    <lineage>
        <taxon>Eukaryota</taxon>
        <taxon>Fungi</taxon>
        <taxon>Dikarya</taxon>
        <taxon>Ascomycota</taxon>
        <taxon>Pezizomycotina</taxon>
        <taxon>Dothideomycetes</taxon>
        <taxon>Pleosporomycetidae</taxon>
        <taxon>Pleosporales</taxon>
        <taxon>Massarineae</taxon>
        <taxon>Didymosphaeriaceae</taxon>
        <taxon>Paraphaeosphaeria</taxon>
    </lineage>
</organism>
<reference evidence="2 3" key="1">
    <citation type="submission" date="2016-05" db="EMBL/GenBank/DDBJ databases">
        <title>Comparative analysis of secretome profiles of manganese(II)-oxidizing ascomycete fungi.</title>
        <authorList>
            <consortium name="DOE Joint Genome Institute"/>
            <person name="Zeiner C.A."/>
            <person name="Purvine S.O."/>
            <person name="Zink E.M."/>
            <person name="Wu S."/>
            <person name="Pasa-Tolic L."/>
            <person name="Chaput D.L."/>
            <person name="Haridas S."/>
            <person name="Grigoriev I.V."/>
            <person name="Santelli C.M."/>
            <person name="Hansel C.M."/>
        </authorList>
    </citation>
    <scope>NUCLEOTIDE SEQUENCE [LARGE SCALE GENOMIC DNA]</scope>
    <source>
        <strain evidence="2 3">AP3s5-JAC2a</strain>
    </source>
</reference>
<accession>A0A177CE17</accession>
<dbReference type="InterPro" id="IPR001226">
    <property type="entry name" value="Flavodoxin_CS"/>
</dbReference>
<evidence type="ECO:0000313" key="3">
    <source>
        <dbReference type="Proteomes" id="UP000077069"/>
    </source>
</evidence>
<dbReference type="PANTHER" id="PTHR38030:SF2">
    <property type="entry name" value="PROTOPORPHYRINOGEN IX DEHYDROGENASE [QUINONE]"/>
    <property type="match status" value="1"/>
</dbReference>
<dbReference type="InterPro" id="IPR029039">
    <property type="entry name" value="Flavoprotein-like_sf"/>
</dbReference>
<dbReference type="Gene3D" id="3.40.50.360">
    <property type="match status" value="1"/>
</dbReference>
<dbReference type="Pfam" id="PF12724">
    <property type="entry name" value="Flavodoxin_5"/>
    <property type="match status" value="1"/>
</dbReference>
<protein>
    <submittedName>
        <fullName evidence="2">Flavo protein</fullName>
    </submittedName>
</protein>
<keyword evidence="3" id="KW-1185">Reference proteome</keyword>
<dbReference type="InterPro" id="IPR008254">
    <property type="entry name" value="Flavodoxin/NO_synth"/>
</dbReference>
<dbReference type="PANTHER" id="PTHR38030">
    <property type="entry name" value="PROTOPORPHYRINOGEN IX DEHYDROGENASE [MENAQUINONE]"/>
    <property type="match status" value="1"/>
</dbReference>
<dbReference type="Proteomes" id="UP000077069">
    <property type="component" value="Unassembled WGS sequence"/>
</dbReference>
<dbReference type="EMBL" id="KV441552">
    <property type="protein sequence ID" value="OAG05873.1"/>
    <property type="molecule type" value="Genomic_DNA"/>
</dbReference>
<dbReference type="GO" id="GO:0070819">
    <property type="term" value="F:menaquinone-dependent protoporphyrinogen oxidase activity"/>
    <property type="evidence" value="ECO:0007669"/>
    <property type="project" value="TreeGrafter"/>
</dbReference>
<evidence type="ECO:0000313" key="2">
    <source>
        <dbReference type="EMBL" id="OAG05873.1"/>
    </source>
</evidence>
<dbReference type="InterPro" id="IPR026816">
    <property type="entry name" value="Flavodoxin_dom"/>
</dbReference>
<dbReference type="GeneID" id="28761946"/>
<name>A0A177CE17_9PLEO</name>
<dbReference type="OrthoDB" id="3505753at2759"/>
<dbReference type="PROSITE" id="PS50902">
    <property type="entry name" value="FLAVODOXIN_LIKE"/>
    <property type="match status" value="1"/>
</dbReference>
<sequence>MPILVLYCTGHGSTADVAKHIASHIAEQMPPAECHDMHSFDVSTLNDYTAIVIGSAVHGAHWLPDATTFITANKAALTSKPLFAFSVGAPKALPKPISHRWQKWEDDHIYNNLQKLLDGRVVMHVVLGGKLDKEDVHCCSRWTCGLIKEGDYKDWEEIDKWADSVVIALKGQESPRRDFFTCT</sequence>
<feature type="domain" description="Flavodoxin-like" evidence="1">
    <location>
        <begin position="3"/>
        <end position="166"/>
    </location>
</feature>
<dbReference type="GO" id="GO:0009055">
    <property type="term" value="F:electron transfer activity"/>
    <property type="evidence" value="ECO:0007669"/>
    <property type="project" value="InterPro"/>
</dbReference>
<dbReference type="InterPro" id="IPR052200">
    <property type="entry name" value="Protoporphyrinogen_IX_DH"/>
</dbReference>
<dbReference type="GO" id="GO:0006783">
    <property type="term" value="P:heme biosynthetic process"/>
    <property type="evidence" value="ECO:0007669"/>
    <property type="project" value="TreeGrafter"/>
</dbReference>
<dbReference type="PROSITE" id="PS00201">
    <property type="entry name" value="FLAVODOXIN"/>
    <property type="match status" value="1"/>
</dbReference>
<gene>
    <name evidence="2" type="ORF">CC84DRAFT_1164303</name>
</gene>
<dbReference type="AlphaFoldDB" id="A0A177CE17"/>
<evidence type="ECO:0000259" key="1">
    <source>
        <dbReference type="PROSITE" id="PS50902"/>
    </source>
</evidence>
<dbReference type="GO" id="GO:0010181">
    <property type="term" value="F:FMN binding"/>
    <property type="evidence" value="ECO:0007669"/>
    <property type="project" value="InterPro"/>
</dbReference>